<sequence>MLDLKGPDMGVVKGKEGFLDVFETALVLSEIDEIAALEIDLNEDQNLVVLAENRLEEAAAANDVLEDQIEEVKIEN</sequence>
<keyword evidence="1" id="KW-0175">Coiled coil</keyword>
<name>A0A6A6KER3_HEVBR</name>
<comment type="caution">
    <text evidence="2">The sequence shown here is derived from an EMBL/GenBank/DDBJ whole genome shotgun (WGS) entry which is preliminary data.</text>
</comment>
<proteinExistence type="predicted"/>
<gene>
    <name evidence="2" type="ORF">GH714_035774</name>
</gene>
<evidence type="ECO:0000313" key="2">
    <source>
        <dbReference type="EMBL" id="KAF2286934.1"/>
    </source>
</evidence>
<organism evidence="2 3">
    <name type="scientific">Hevea brasiliensis</name>
    <name type="common">Para rubber tree</name>
    <name type="synonym">Siphonia brasiliensis</name>
    <dbReference type="NCBI Taxonomy" id="3981"/>
    <lineage>
        <taxon>Eukaryota</taxon>
        <taxon>Viridiplantae</taxon>
        <taxon>Streptophyta</taxon>
        <taxon>Embryophyta</taxon>
        <taxon>Tracheophyta</taxon>
        <taxon>Spermatophyta</taxon>
        <taxon>Magnoliopsida</taxon>
        <taxon>eudicotyledons</taxon>
        <taxon>Gunneridae</taxon>
        <taxon>Pentapetalae</taxon>
        <taxon>rosids</taxon>
        <taxon>fabids</taxon>
        <taxon>Malpighiales</taxon>
        <taxon>Euphorbiaceae</taxon>
        <taxon>Crotonoideae</taxon>
        <taxon>Micrandreae</taxon>
        <taxon>Hevea</taxon>
    </lineage>
</organism>
<dbReference type="Proteomes" id="UP000467840">
    <property type="component" value="Chromosome 3"/>
</dbReference>
<dbReference type="AlphaFoldDB" id="A0A6A6KER3"/>
<feature type="coiled-coil region" evidence="1">
    <location>
        <begin position="34"/>
        <end position="75"/>
    </location>
</feature>
<reference evidence="2 3" key="1">
    <citation type="journal article" date="2020" name="Mol. Plant">
        <title>The Chromosome-Based Rubber Tree Genome Provides New Insights into Spurge Genome Evolution and Rubber Biosynthesis.</title>
        <authorList>
            <person name="Liu J."/>
            <person name="Shi C."/>
            <person name="Shi C.C."/>
            <person name="Li W."/>
            <person name="Zhang Q.J."/>
            <person name="Zhang Y."/>
            <person name="Li K."/>
            <person name="Lu H.F."/>
            <person name="Shi C."/>
            <person name="Zhu S.T."/>
            <person name="Xiao Z.Y."/>
            <person name="Nan H."/>
            <person name="Yue Y."/>
            <person name="Zhu X.G."/>
            <person name="Wu Y."/>
            <person name="Hong X.N."/>
            <person name="Fan G.Y."/>
            <person name="Tong Y."/>
            <person name="Zhang D."/>
            <person name="Mao C.L."/>
            <person name="Liu Y.L."/>
            <person name="Hao S.J."/>
            <person name="Liu W.Q."/>
            <person name="Lv M.Q."/>
            <person name="Zhang H.B."/>
            <person name="Liu Y."/>
            <person name="Hu-Tang G.R."/>
            <person name="Wang J.P."/>
            <person name="Wang J.H."/>
            <person name="Sun Y.H."/>
            <person name="Ni S.B."/>
            <person name="Chen W.B."/>
            <person name="Zhang X.C."/>
            <person name="Jiao Y.N."/>
            <person name="Eichler E.E."/>
            <person name="Li G.H."/>
            <person name="Liu X."/>
            <person name="Gao L.Z."/>
        </authorList>
    </citation>
    <scope>NUCLEOTIDE SEQUENCE [LARGE SCALE GENOMIC DNA]</scope>
    <source>
        <strain evidence="3">cv. GT1</strain>
        <tissue evidence="2">Leaf</tissue>
    </source>
</reference>
<evidence type="ECO:0000256" key="1">
    <source>
        <dbReference type="SAM" id="Coils"/>
    </source>
</evidence>
<evidence type="ECO:0000313" key="3">
    <source>
        <dbReference type="Proteomes" id="UP000467840"/>
    </source>
</evidence>
<keyword evidence="3" id="KW-1185">Reference proteome</keyword>
<accession>A0A6A6KER3</accession>
<protein>
    <submittedName>
        <fullName evidence="2">Uncharacterized protein</fullName>
    </submittedName>
</protein>
<dbReference type="EMBL" id="JAAGAX010000017">
    <property type="protein sequence ID" value="KAF2286934.1"/>
    <property type="molecule type" value="Genomic_DNA"/>
</dbReference>